<evidence type="ECO:0000313" key="2">
    <source>
        <dbReference type="EMBL" id="PRP79115.1"/>
    </source>
</evidence>
<comment type="caution">
    <text evidence="2">The sequence shown here is derived from an EMBL/GenBank/DDBJ whole genome shotgun (WGS) entry which is preliminary data.</text>
</comment>
<sequence>MHRGAVTMVEALEKRKSARHAGSGSPTASGVVFVVPLYTLGTREEDKCADTDTDHPTPAQNIRSKRHSNSNARL</sequence>
<accession>A0A2P6N588</accession>
<feature type="region of interest" description="Disordered" evidence="1">
    <location>
        <begin position="44"/>
        <end position="74"/>
    </location>
</feature>
<feature type="region of interest" description="Disordered" evidence="1">
    <location>
        <begin position="1"/>
        <end position="29"/>
    </location>
</feature>
<keyword evidence="3" id="KW-1185">Reference proteome</keyword>
<dbReference type="InParanoid" id="A0A2P6N588"/>
<reference evidence="2 3" key="1">
    <citation type="journal article" date="2018" name="Genome Biol. Evol.">
        <title>Multiple Roots of Fruiting Body Formation in Amoebozoa.</title>
        <authorList>
            <person name="Hillmann F."/>
            <person name="Forbes G."/>
            <person name="Novohradska S."/>
            <person name="Ferling I."/>
            <person name="Riege K."/>
            <person name="Groth M."/>
            <person name="Westermann M."/>
            <person name="Marz M."/>
            <person name="Spaller T."/>
            <person name="Winckler T."/>
            <person name="Schaap P."/>
            <person name="Glockner G."/>
        </authorList>
    </citation>
    <scope>NUCLEOTIDE SEQUENCE [LARGE SCALE GENOMIC DNA]</scope>
    <source>
        <strain evidence="2 3">Jena</strain>
    </source>
</reference>
<dbReference type="Proteomes" id="UP000241769">
    <property type="component" value="Unassembled WGS sequence"/>
</dbReference>
<evidence type="ECO:0000256" key="1">
    <source>
        <dbReference type="SAM" id="MobiDB-lite"/>
    </source>
</evidence>
<proteinExistence type="predicted"/>
<feature type="compositionally biased region" description="Basic and acidic residues" evidence="1">
    <location>
        <begin position="44"/>
        <end position="55"/>
    </location>
</feature>
<gene>
    <name evidence="2" type="ORF">PROFUN_11671</name>
</gene>
<dbReference type="EMBL" id="MDYQ01000196">
    <property type="protein sequence ID" value="PRP79115.1"/>
    <property type="molecule type" value="Genomic_DNA"/>
</dbReference>
<name>A0A2P6N588_9EUKA</name>
<organism evidence="2 3">
    <name type="scientific">Planoprotostelium fungivorum</name>
    <dbReference type="NCBI Taxonomy" id="1890364"/>
    <lineage>
        <taxon>Eukaryota</taxon>
        <taxon>Amoebozoa</taxon>
        <taxon>Evosea</taxon>
        <taxon>Variosea</taxon>
        <taxon>Cavosteliida</taxon>
        <taxon>Cavosteliaceae</taxon>
        <taxon>Planoprotostelium</taxon>
    </lineage>
</organism>
<dbReference type="AlphaFoldDB" id="A0A2P6N588"/>
<evidence type="ECO:0000313" key="3">
    <source>
        <dbReference type="Proteomes" id="UP000241769"/>
    </source>
</evidence>
<protein>
    <submittedName>
        <fullName evidence="2">Uncharacterized protein</fullName>
    </submittedName>
</protein>